<name>A0A8X6RYU9_TRICX</name>
<dbReference type="Proteomes" id="UP000887159">
    <property type="component" value="Unassembled WGS sequence"/>
</dbReference>
<accession>A0A8X6RYU9</accession>
<keyword evidence="2" id="KW-1185">Reference proteome</keyword>
<sequence length="78" mass="8727">MVTTACRNSKVAGSCSIESEIYNDDADNASSIGQNPTTGSRIWTNWVQKIRFICEYEEEYNSTNKKNAGSCYHVQHSS</sequence>
<comment type="caution">
    <text evidence="1">The sequence shown here is derived from an EMBL/GenBank/DDBJ whole genome shotgun (WGS) entry which is preliminary data.</text>
</comment>
<gene>
    <name evidence="1" type="ORF">TNCV_259431</name>
</gene>
<evidence type="ECO:0000313" key="2">
    <source>
        <dbReference type="Proteomes" id="UP000887159"/>
    </source>
</evidence>
<dbReference type="AlphaFoldDB" id="A0A8X6RYU9"/>
<protein>
    <submittedName>
        <fullName evidence="1">Uncharacterized protein</fullName>
    </submittedName>
</protein>
<evidence type="ECO:0000313" key="1">
    <source>
        <dbReference type="EMBL" id="GFX99906.1"/>
    </source>
</evidence>
<organism evidence="1 2">
    <name type="scientific">Trichonephila clavipes</name>
    <name type="common">Golden silk orbweaver</name>
    <name type="synonym">Nephila clavipes</name>
    <dbReference type="NCBI Taxonomy" id="2585209"/>
    <lineage>
        <taxon>Eukaryota</taxon>
        <taxon>Metazoa</taxon>
        <taxon>Ecdysozoa</taxon>
        <taxon>Arthropoda</taxon>
        <taxon>Chelicerata</taxon>
        <taxon>Arachnida</taxon>
        <taxon>Araneae</taxon>
        <taxon>Araneomorphae</taxon>
        <taxon>Entelegynae</taxon>
        <taxon>Araneoidea</taxon>
        <taxon>Nephilidae</taxon>
        <taxon>Trichonephila</taxon>
    </lineage>
</organism>
<dbReference type="EMBL" id="BMAU01021215">
    <property type="protein sequence ID" value="GFX99906.1"/>
    <property type="molecule type" value="Genomic_DNA"/>
</dbReference>
<proteinExistence type="predicted"/>
<reference evidence="1" key="1">
    <citation type="submission" date="2020-08" db="EMBL/GenBank/DDBJ databases">
        <title>Multicomponent nature underlies the extraordinary mechanical properties of spider dragline silk.</title>
        <authorList>
            <person name="Kono N."/>
            <person name="Nakamura H."/>
            <person name="Mori M."/>
            <person name="Yoshida Y."/>
            <person name="Ohtoshi R."/>
            <person name="Malay A.D."/>
            <person name="Moran D.A.P."/>
            <person name="Tomita M."/>
            <person name="Numata K."/>
            <person name="Arakawa K."/>
        </authorList>
    </citation>
    <scope>NUCLEOTIDE SEQUENCE</scope>
</reference>